<dbReference type="Proteomes" id="UP000765509">
    <property type="component" value="Unassembled WGS sequence"/>
</dbReference>
<dbReference type="PANTHER" id="PTHR37984">
    <property type="entry name" value="PROTEIN CBG26694"/>
    <property type="match status" value="1"/>
</dbReference>
<protein>
    <recommendedName>
        <fullName evidence="1">Integrase zinc-binding domain-containing protein</fullName>
    </recommendedName>
</protein>
<gene>
    <name evidence="2" type="ORF">O181_099042</name>
</gene>
<accession>A0A9Q3PG52</accession>
<evidence type="ECO:0000313" key="2">
    <source>
        <dbReference type="EMBL" id="MBW0559327.1"/>
    </source>
</evidence>
<dbReference type="InterPro" id="IPR050951">
    <property type="entry name" value="Retrovirus_Pol_polyprotein"/>
</dbReference>
<dbReference type="OrthoDB" id="10030726at2759"/>
<dbReference type="AlphaFoldDB" id="A0A9Q3PG52"/>
<dbReference type="PANTHER" id="PTHR37984:SF5">
    <property type="entry name" value="PROTEIN NYNRIN-LIKE"/>
    <property type="match status" value="1"/>
</dbReference>
<evidence type="ECO:0000313" key="3">
    <source>
        <dbReference type="Proteomes" id="UP000765509"/>
    </source>
</evidence>
<organism evidence="2 3">
    <name type="scientific">Austropuccinia psidii MF-1</name>
    <dbReference type="NCBI Taxonomy" id="1389203"/>
    <lineage>
        <taxon>Eukaryota</taxon>
        <taxon>Fungi</taxon>
        <taxon>Dikarya</taxon>
        <taxon>Basidiomycota</taxon>
        <taxon>Pucciniomycotina</taxon>
        <taxon>Pucciniomycetes</taxon>
        <taxon>Pucciniales</taxon>
        <taxon>Sphaerophragmiaceae</taxon>
        <taxon>Austropuccinia</taxon>
    </lineage>
</organism>
<dbReference type="Pfam" id="PF17921">
    <property type="entry name" value="Integrase_H2C2"/>
    <property type="match status" value="1"/>
</dbReference>
<dbReference type="EMBL" id="AVOT02067933">
    <property type="protein sequence ID" value="MBW0559327.1"/>
    <property type="molecule type" value="Genomic_DNA"/>
</dbReference>
<comment type="caution">
    <text evidence="2">The sequence shown here is derived from an EMBL/GenBank/DDBJ whole genome shotgun (WGS) entry which is preliminary data.</text>
</comment>
<keyword evidence="3" id="KW-1185">Reference proteome</keyword>
<reference evidence="2" key="1">
    <citation type="submission" date="2021-03" db="EMBL/GenBank/DDBJ databases">
        <title>Draft genome sequence of rust myrtle Austropuccinia psidii MF-1, a brazilian biotype.</title>
        <authorList>
            <person name="Quecine M.C."/>
            <person name="Pachon D.M.R."/>
            <person name="Bonatelli M.L."/>
            <person name="Correr F.H."/>
            <person name="Franceschini L.M."/>
            <person name="Leite T.F."/>
            <person name="Margarido G.R.A."/>
            <person name="Almeida C.A."/>
            <person name="Ferrarezi J.A."/>
            <person name="Labate C.A."/>
        </authorList>
    </citation>
    <scope>NUCLEOTIDE SEQUENCE</scope>
    <source>
        <strain evidence="2">MF-1</strain>
    </source>
</reference>
<name>A0A9Q3PG52_9BASI</name>
<proteinExistence type="predicted"/>
<feature type="domain" description="Integrase zinc-binding" evidence="1">
    <location>
        <begin position="60"/>
        <end position="115"/>
    </location>
</feature>
<evidence type="ECO:0000259" key="1">
    <source>
        <dbReference type="Pfam" id="PF17921"/>
    </source>
</evidence>
<sequence length="197" mass="22818">MDRNCQISCQFLMKDCKDPLLSSKLDELLKKEYDEGSLHLLGGILYNRTKHTCFMTLKNRGLINTIIHEIHDSVFSGHLSEDRTPERAKTCSWWPNCRKYVSENCQTCDRCQKENRASSKKFGMIIQIQEPKYPWEIIHMDWVSALPPGGERSFNACLSLVDRYGKTPMLLPSNKDEKDIETAIMICDRSFRHTGLL</sequence>
<dbReference type="Gene3D" id="1.10.340.70">
    <property type="match status" value="1"/>
</dbReference>
<dbReference type="InterPro" id="IPR041588">
    <property type="entry name" value="Integrase_H2C2"/>
</dbReference>